<proteinExistence type="predicted"/>
<keyword evidence="1" id="KW-0805">Transcription regulation</keyword>
<dbReference type="RefSeq" id="WP_179644208.1">
    <property type="nucleotide sequence ID" value="NZ_BAAAYY010000004.1"/>
</dbReference>
<dbReference type="PANTHER" id="PTHR30146:SF155">
    <property type="entry name" value="ALANINE RACEMASE"/>
    <property type="match status" value="1"/>
</dbReference>
<dbReference type="SUPFAM" id="SSF53822">
    <property type="entry name" value="Periplasmic binding protein-like I"/>
    <property type="match status" value="1"/>
</dbReference>
<dbReference type="PANTHER" id="PTHR30146">
    <property type="entry name" value="LACI-RELATED TRANSCRIPTIONAL REPRESSOR"/>
    <property type="match status" value="1"/>
</dbReference>
<name>A0A852U2Q0_9ACTN</name>
<organism evidence="5 6">
    <name type="scientific">Spinactinospora alkalitolerans</name>
    <dbReference type="NCBI Taxonomy" id="687207"/>
    <lineage>
        <taxon>Bacteria</taxon>
        <taxon>Bacillati</taxon>
        <taxon>Actinomycetota</taxon>
        <taxon>Actinomycetes</taxon>
        <taxon>Streptosporangiales</taxon>
        <taxon>Nocardiopsidaceae</taxon>
        <taxon>Spinactinospora</taxon>
    </lineage>
</organism>
<dbReference type="GO" id="GO:0003700">
    <property type="term" value="F:DNA-binding transcription factor activity"/>
    <property type="evidence" value="ECO:0007669"/>
    <property type="project" value="TreeGrafter"/>
</dbReference>
<dbReference type="Pfam" id="PF13377">
    <property type="entry name" value="Peripla_BP_3"/>
    <property type="match status" value="1"/>
</dbReference>
<reference evidence="5 6" key="1">
    <citation type="submission" date="2020-07" db="EMBL/GenBank/DDBJ databases">
        <title>Sequencing the genomes of 1000 actinobacteria strains.</title>
        <authorList>
            <person name="Klenk H.-P."/>
        </authorList>
    </citation>
    <scope>NUCLEOTIDE SEQUENCE [LARGE SCALE GENOMIC DNA]</scope>
    <source>
        <strain evidence="5 6">CXB654</strain>
    </source>
</reference>
<dbReference type="AlphaFoldDB" id="A0A852U2Q0"/>
<dbReference type="InterPro" id="IPR046335">
    <property type="entry name" value="LacI/GalR-like_sensor"/>
</dbReference>
<keyword evidence="6" id="KW-1185">Reference proteome</keyword>
<keyword evidence="3" id="KW-0804">Transcription</keyword>
<dbReference type="Proteomes" id="UP000589036">
    <property type="component" value="Unassembled WGS sequence"/>
</dbReference>
<evidence type="ECO:0000256" key="2">
    <source>
        <dbReference type="ARBA" id="ARBA00023125"/>
    </source>
</evidence>
<evidence type="ECO:0000313" key="5">
    <source>
        <dbReference type="EMBL" id="NYE48424.1"/>
    </source>
</evidence>
<gene>
    <name evidence="5" type="ORF">HDA32_003544</name>
</gene>
<sequence>MGASERDLTGSGAVGLVLARPARLLGVEPFFMEFIGGIEERLAERDMSVLLHIVATQEAEVATYRRWAERRLVDAVAVVNLTVDDRRPAVLHELGLPAVLVGTWEGSPATPAVRTDDAAPVRDALAHLLGLGHRRIARVSGPAALLHTHARTAALLDGCRAAGVEPPLIVEGDYSREAGTRLTAELLRREDPPTAVLYDNDVMAVAGLEAAKELGVAVPERLSMVAWDDSTLCRLASPPLTTMSVDVYQYGVSVAESVLERIDGVPVTERWSPAARLVPRESTARCGVRTTA</sequence>
<feature type="domain" description="Transcriptional regulator LacI/GalR-like sensor" evidence="4">
    <location>
        <begin position="126"/>
        <end position="283"/>
    </location>
</feature>
<dbReference type="EMBL" id="JACCCC010000001">
    <property type="protein sequence ID" value="NYE48424.1"/>
    <property type="molecule type" value="Genomic_DNA"/>
</dbReference>
<evidence type="ECO:0000259" key="4">
    <source>
        <dbReference type="Pfam" id="PF13377"/>
    </source>
</evidence>
<evidence type="ECO:0000313" key="6">
    <source>
        <dbReference type="Proteomes" id="UP000589036"/>
    </source>
</evidence>
<dbReference type="GO" id="GO:0000976">
    <property type="term" value="F:transcription cis-regulatory region binding"/>
    <property type="evidence" value="ECO:0007669"/>
    <property type="project" value="TreeGrafter"/>
</dbReference>
<keyword evidence="2 5" id="KW-0238">DNA-binding</keyword>
<evidence type="ECO:0000256" key="1">
    <source>
        <dbReference type="ARBA" id="ARBA00023015"/>
    </source>
</evidence>
<comment type="caution">
    <text evidence="5">The sequence shown here is derived from an EMBL/GenBank/DDBJ whole genome shotgun (WGS) entry which is preliminary data.</text>
</comment>
<evidence type="ECO:0000256" key="3">
    <source>
        <dbReference type="ARBA" id="ARBA00023163"/>
    </source>
</evidence>
<dbReference type="Gene3D" id="3.40.50.2300">
    <property type="match status" value="2"/>
</dbReference>
<accession>A0A852U2Q0</accession>
<protein>
    <submittedName>
        <fullName evidence="5">DNA-binding LacI/PurR family transcriptional regulator</fullName>
    </submittedName>
</protein>
<dbReference type="InterPro" id="IPR028082">
    <property type="entry name" value="Peripla_BP_I"/>
</dbReference>